<dbReference type="Pfam" id="PF00293">
    <property type="entry name" value="NUDIX"/>
    <property type="match status" value="1"/>
</dbReference>
<evidence type="ECO:0000256" key="1">
    <source>
        <dbReference type="ARBA" id="ARBA00001946"/>
    </source>
</evidence>
<comment type="caution">
    <text evidence="4">The sequence shown here is derived from an EMBL/GenBank/DDBJ whole genome shotgun (WGS) entry which is preliminary data.</text>
</comment>
<dbReference type="SUPFAM" id="SSF55811">
    <property type="entry name" value="Nudix"/>
    <property type="match status" value="1"/>
</dbReference>
<proteinExistence type="predicted"/>
<dbReference type="InterPro" id="IPR015797">
    <property type="entry name" value="NUDIX_hydrolase-like_dom_sf"/>
</dbReference>
<dbReference type="InterPro" id="IPR000086">
    <property type="entry name" value="NUDIX_hydrolase_dom"/>
</dbReference>
<gene>
    <name evidence="4" type="ORF">A2866_00480</name>
</gene>
<evidence type="ECO:0000313" key="5">
    <source>
        <dbReference type="Proteomes" id="UP000177026"/>
    </source>
</evidence>
<dbReference type="InterPro" id="IPR020084">
    <property type="entry name" value="NUDIX_hydrolase_CS"/>
</dbReference>
<reference evidence="4 5" key="1">
    <citation type="journal article" date="2016" name="Nat. Commun.">
        <title>Thousands of microbial genomes shed light on interconnected biogeochemical processes in an aquifer system.</title>
        <authorList>
            <person name="Anantharaman K."/>
            <person name="Brown C.T."/>
            <person name="Hug L.A."/>
            <person name="Sharon I."/>
            <person name="Castelle C.J."/>
            <person name="Probst A.J."/>
            <person name="Thomas B.C."/>
            <person name="Singh A."/>
            <person name="Wilkins M.J."/>
            <person name="Karaoz U."/>
            <person name="Brodie E.L."/>
            <person name="Williams K.H."/>
            <person name="Hubbard S.S."/>
            <person name="Banfield J.F."/>
        </authorList>
    </citation>
    <scope>NUCLEOTIDE SEQUENCE [LARGE SCALE GENOMIC DNA]</scope>
</reference>
<dbReference type="PANTHER" id="PTHR43046:SF14">
    <property type="entry name" value="MUTT_NUDIX FAMILY PROTEIN"/>
    <property type="match status" value="1"/>
</dbReference>
<organism evidence="4 5">
    <name type="scientific">Candidatus Roizmanbacteria bacterium RIFCSPHIGHO2_01_FULL_39_8</name>
    <dbReference type="NCBI Taxonomy" id="1802033"/>
    <lineage>
        <taxon>Bacteria</taxon>
        <taxon>Candidatus Roizmaniibacteriota</taxon>
    </lineage>
</organism>
<sequence length="161" mass="18738">MQNRHIAVTLECFVRKKGKYLMLHRSKDKKILPGVWMAPGGHREFNEGLFACARREIFEETGLRIKNLQIKAQGNAYLHDVDKEFYFHFVFADYAGGKLKQNKKDGDLIWLTPKEIMKLDNVLTEIKEVAPYIFKKDKKVLSYKAVYETGNKLSSLEIEKP</sequence>
<dbReference type="EMBL" id="MFZI01000077">
    <property type="protein sequence ID" value="OGK17878.1"/>
    <property type="molecule type" value="Genomic_DNA"/>
</dbReference>
<feature type="domain" description="Nudix hydrolase" evidence="3">
    <location>
        <begin position="3"/>
        <end position="135"/>
    </location>
</feature>
<evidence type="ECO:0000256" key="2">
    <source>
        <dbReference type="ARBA" id="ARBA00022801"/>
    </source>
</evidence>
<evidence type="ECO:0000313" key="4">
    <source>
        <dbReference type="EMBL" id="OGK17878.1"/>
    </source>
</evidence>
<dbReference type="Gene3D" id="3.90.79.10">
    <property type="entry name" value="Nucleoside Triphosphate Pyrophosphohydrolase"/>
    <property type="match status" value="1"/>
</dbReference>
<dbReference type="GO" id="GO:0016787">
    <property type="term" value="F:hydrolase activity"/>
    <property type="evidence" value="ECO:0007669"/>
    <property type="project" value="UniProtKB-KW"/>
</dbReference>
<keyword evidence="2" id="KW-0378">Hydrolase</keyword>
<dbReference type="PANTHER" id="PTHR43046">
    <property type="entry name" value="GDP-MANNOSE MANNOSYL HYDROLASE"/>
    <property type="match status" value="1"/>
</dbReference>
<dbReference type="Proteomes" id="UP000177026">
    <property type="component" value="Unassembled WGS sequence"/>
</dbReference>
<name>A0A1F7GG06_9BACT</name>
<dbReference type="PROSITE" id="PS51462">
    <property type="entry name" value="NUDIX"/>
    <property type="match status" value="1"/>
</dbReference>
<evidence type="ECO:0000259" key="3">
    <source>
        <dbReference type="PROSITE" id="PS51462"/>
    </source>
</evidence>
<comment type="cofactor">
    <cofactor evidence="1">
        <name>Mg(2+)</name>
        <dbReference type="ChEBI" id="CHEBI:18420"/>
    </cofactor>
</comment>
<protein>
    <recommendedName>
        <fullName evidence="3">Nudix hydrolase domain-containing protein</fullName>
    </recommendedName>
</protein>
<accession>A0A1F7GG06</accession>
<dbReference type="AlphaFoldDB" id="A0A1F7GG06"/>
<dbReference type="PROSITE" id="PS00893">
    <property type="entry name" value="NUDIX_BOX"/>
    <property type="match status" value="1"/>
</dbReference>